<evidence type="ECO:0000313" key="1">
    <source>
        <dbReference type="EMBL" id="CAK9220956.1"/>
    </source>
</evidence>
<keyword evidence="2" id="KW-1185">Reference proteome</keyword>
<organism evidence="1 2">
    <name type="scientific">Sphagnum troendelagicum</name>
    <dbReference type="NCBI Taxonomy" id="128251"/>
    <lineage>
        <taxon>Eukaryota</taxon>
        <taxon>Viridiplantae</taxon>
        <taxon>Streptophyta</taxon>
        <taxon>Embryophyta</taxon>
        <taxon>Bryophyta</taxon>
        <taxon>Sphagnophytina</taxon>
        <taxon>Sphagnopsida</taxon>
        <taxon>Sphagnales</taxon>
        <taxon>Sphagnaceae</taxon>
        <taxon>Sphagnum</taxon>
    </lineage>
</organism>
<dbReference type="EMBL" id="OZ019895">
    <property type="protein sequence ID" value="CAK9220956.1"/>
    <property type="molecule type" value="Genomic_DNA"/>
</dbReference>
<dbReference type="Proteomes" id="UP001497512">
    <property type="component" value="Chromosome 3"/>
</dbReference>
<reference evidence="1" key="1">
    <citation type="submission" date="2024-02" db="EMBL/GenBank/DDBJ databases">
        <authorList>
            <consortium name="ELIXIR-Norway"/>
            <consortium name="Elixir Norway"/>
        </authorList>
    </citation>
    <scope>NUCLEOTIDE SEQUENCE</scope>
</reference>
<proteinExistence type="predicted"/>
<evidence type="ECO:0000313" key="2">
    <source>
        <dbReference type="Proteomes" id="UP001497512"/>
    </source>
</evidence>
<sequence>MPGNPMLTQFMSSICSTSSSWTPTSDSISSVSVFSSTSGFVNRYWAFSSMMQSRLTEPEDLMCHENSKPQPRGLLIRSVVIVTTADEVKSLQAPTGVDASPKHVALLTAGGNTMMLHHWQK</sequence>
<gene>
    <name evidence="1" type="ORF">CSSPTR1EN2_LOCUS15715</name>
</gene>
<name>A0ABP0UGV2_9BRYO</name>
<accession>A0ABP0UGV2</accession>
<protein>
    <submittedName>
        <fullName evidence="1">Uncharacterized protein</fullName>
    </submittedName>
</protein>